<comment type="caution">
    <text evidence="3">The sequence shown here is derived from an EMBL/GenBank/DDBJ whole genome shotgun (WGS) entry which is preliminary data.</text>
</comment>
<evidence type="ECO:0000256" key="1">
    <source>
        <dbReference type="SAM" id="MobiDB-lite"/>
    </source>
</evidence>
<proteinExistence type="predicted"/>
<feature type="region of interest" description="Disordered" evidence="1">
    <location>
        <begin position="585"/>
        <end position="643"/>
    </location>
</feature>
<protein>
    <submittedName>
        <fullName evidence="3">Uncharacterized protein</fullName>
    </submittedName>
</protein>
<organism evidence="3 4">
    <name type="scientific">Gnathostoma spinigerum</name>
    <dbReference type="NCBI Taxonomy" id="75299"/>
    <lineage>
        <taxon>Eukaryota</taxon>
        <taxon>Metazoa</taxon>
        <taxon>Ecdysozoa</taxon>
        <taxon>Nematoda</taxon>
        <taxon>Chromadorea</taxon>
        <taxon>Rhabditida</taxon>
        <taxon>Spirurina</taxon>
        <taxon>Gnathostomatomorpha</taxon>
        <taxon>Gnathostomatoidea</taxon>
        <taxon>Gnathostomatidae</taxon>
        <taxon>Gnathostoma</taxon>
    </lineage>
</organism>
<dbReference type="AlphaFoldDB" id="A0ABD6EBK1"/>
<feature type="compositionally biased region" description="Polar residues" evidence="1">
    <location>
        <begin position="788"/>
        <end position="799"/>
    </location>
</feature>
<feature type="region of interest" description="Disordered" evidence="1">
    <location>
        <begin position="417"/>
        <end position="447"/>
    </location>
</feature>
<feature type="transmembrane region" description="Helical" evidence="2">
    <location>
        <begin position="7"/>
        <end position="27"/>
    </location>
</feature>
<keyword evidence="4" id="KW-1185">Reference proteome</keyword>
<feature type="region of interest" description="Disordered" evidence="1">
    <location>
        <begin position="788"/>
        <end position="817"/>
    </location>
</feature>
<keyword evidence="2" id="KW-0812">Transmembrane</keyword>
<keyword evidence="2" id="KW-1133">Transmembrane helix</keyword>
<name>A0ABD6EBK1_9BILA</name>
<gene>
    <name evidence="3" type="ORF">AB6A40_003740</name>
</gene>
<dbReference type="Proteomes" id="UP001608902">
    <property type="component" value="Unassembled WGS sequence"/>
</dbReference>
<reference evidence="3 4" key="1">
    <citation type="submission" date="2024-08" db="EMBL/GenBank/DDBJ databases">
        <title>Gnathostoma spinigerum genome.</title>
        <authorList>
            <person name="Gonzalez-Bertolin B."/>
            <person name="Monzon S."/>
            <person name="Zaballos A."/>
            <person name="Jimenez P."/>
            <person name="Dekumyoy P."/>
            <person name="Varona S."/>
            <person name="Cuesta I."/>
            <person name="Sumanam S."/>
            <person name="Adisakwattana P."/>
            <person name="Gasser R.B."/>
            <person name="Hernandez-Gonzalez A."/>
            <person name="Young N.D."/>
            <person name="Perteguer M.J."/>
        </authorList>
    </citation>
    <scope>NUCLEOTIDE SEQUENCE [LARGE SCALE GENOMIC DNA]</scope>
    <source>
        <strain evidence="3">AL3</strain>
        <tissue evidence="3">Liver</tissue>
    </source>
</reference>
<keyword evidence="2" id="KW-0472">Membrane</keyword>
<sequence>MGDYKSPGWSSALIVLLIIKVSLIFFVETADQEFTPFDVDGMDLTTTFDRSLNSVEEEEDSCSNDGNGTNGCRPHLDDIVVQVIVAHKNFGNGVTHLRRKAKRLLLLTHFGHHPTYADASVDNDTEILVERATIKWSNGSLFQLLHEKDFDIQLAERLNAAIPSIYEQLKSLKNHEGSLDYDTQFLQHVSADAVVETVVEFIKNSLKSLRDGDTLFENDGTFGEVIHEPRSLSDTDFIMEELEIPSNHRSSENSANITLETEVLVSTDSHGQGKGIDISQNKQVIYRRDPINENIARQNEELMKRNNDDRVTTTVVGASQPKMVKRLSEAKWQEEVQEHTTQKLLESTTAHEADEQEIAFASVAQDVPSESILPHFTTRTVSFSGSSEGLPGVHQSETIDFAPVGVSKFKTKIQDTGTTGVGNDGALKSLNDNEEDANVASESDGKKLEMLEDPPETVASNGSSSYNLNILDLLEESDGESWTRAGERKLQRRREANESDASLEYKMRLAADIENYLKTEVSRERQLAVMNAIKAYSLTNSSWDFPIDEDNLFEKGAEYRLRKSAINASDTSLFVRPSHAVEVYPSEKKKETNSISADEAGVGYEEPENEAIRGNESKSMSETDAGNLSTREQSLQSKVDHSYANQAGTTEAISLLSDSDIGKILVSSTHSVITDHASSQRITTDVTESGMTALESSTLITPSSVTAEETVASSDSLTSPAFVTHDSSKEAKVITRIETPLNTLVSTSPISKSTATETTLPSTTESGTFMTEKFTTEMRADQLITTSSSNFETRTSESLPQEAATVPPPNEYAKIADGTSPTVTATEAQTREETSETPFFQRTDTTKKHTDVAFVELTTNIMRSNSATPSSTTASTQTTPQYHNFSPVQLLSKGQSSVYSLSFDFLFHIPMSYTIFTLTEMGEEWKYFRGPAS</sequence>
<feature type="compositionally biased region" description="Polar residues" evidence="1">
    <location>
        <begin position="622"/>
        <end position="643"/>
    </location>
</feature>
<evidence type="ECO:0000313" key="4">
    <source>
        <dbReference type="Proteomes" id="UP001608902"/>
    </source>
</evidence>
<dbReference type="EMBL" id="JBGFUD010002010">
    <property type="protein sequence ID" value="MFH4977031.1"/>
    <property type="molecule type" value="Genomic_DNA"/>
</dbReference>
<evidence type="ECO:0000313" key="3">
    <source>
        <dbReference type="EMBL" id="MFH4977031.1"/>
    </source>
</evidence>
<accession>A0ABD6EBK1</accession>
<feature type="compositionally biased region" description="Basic and acidic residues" evidence="1">
    <location>
        <begin position="610"/>
        <end position="621"/>
    </location>
</feature>
<evidence type="ECO:0000256" key="2">
    <source>
        <dbReference type="SAM" id="Phobius"/>
    </source>
</evidence>